<evidence type="ECO:0000256" key="3">
    <source>
        <dbReference type="ARBA" id="ARBA00022618"/>
    </source>
</evidence>
<dbReference type="PROSITE" id="PS51779">
    <property type="entry name" value="POTRA"/>
    <property type="match status" value="1"/>
</dbReference>
<dbReference type="InterPro" id="IPR034746">
    <property type="entry name" value="POTRA"/>
</dbReference>
<keyword evidence="6" id="KW-0472">Membrane</keyword>
<evidence type="ECO:0000256" key="1">
    <source>
        <dbReference type="ARBA" id="ARBA00004370"/>
    </source>
</evidence>
<keyword evidence="3" id="KW-0132">Cell division</keyword>
<sequence length="218" mass="22582">MAIGVVAAAVVAGLVWLLGFSSLFDVTDVRVDGATPETLPAVRQAATVPPGTSLIWLDTSELDGQVQTIPRVATVDVRRSLPHTVTVTVTEREPVAAVPMGAGVALVDGTGFAYRTMPAPPPGVPRLVLGLGVAASPSDPTTVAAVRVLASLPPDLRSKITELRAVSPYDVSFTLDANRTVRWGADSDDARKAAVLGPLLTRPGSTYDVSTPDLPVVS</sequence>
<dbReference type="InterPro" id="IPR050487">
    <property type="entry name" value="FtsQ_DivIB"/>
</dbReference>
<evidence type="ECO:0000256" key="5">
    <source>
        <dbReference type="ARBA" id="ARBA00022989"/>
    </source>
</evidence>
<evidence type="ECO:0000313" key="9">
    <source>
        <dbReference type="EMBL" id="MCD2196457.1"/>
    </source>
</evidence>
<keyword evidence="4" id="KW-0812">Transmembrane</keyword>
<keyword evidence="7" id="KW-0131">Cell cycle</keyword>
<dbReference type="PANTHER" id="PTHR37820:SF1">
    <property type="entry name" value="CELL DIVISION PROTEIN FTSQ"/>
    <property type="match status" value="1"/>
</dbReference>
<reference evidence="9 10" key="1">
    <citation type="submission" date="2021-11" db="EMBL/GenBank/DDBJ databases">
        <title>Draft genome sequence of Actinomycetospora sp. SF1 isolated from the rhizosphere soil.</title>
        <authorList>
            <person name="Duangmal K."/>
            <person name="Chantavorakit T."/>
        </authorList>
    </citation>
    <scope>NUCLEOTIDE SEQUENCE [LARGE SCALE GENOMIC DNA]</scope>
    <source>
        <strain evidence="9 10">TBRC 5722</strain>
    </source>
</reference>
<dbReference type="InterPro" id="IPR005548">
    <property type="entry name" value="Cell_div_FtsQ/DivIB_C"/>
</dbReference>
<accession>A0ABS8PDV3</accession>
<keyword evidence="5" id="KW-1133">Transmembrane helix</keyword>
<keyword evidence="10" id="KW-1185">Reference proteome</keyword>
<evidence type="ECO:0000256" key="6">
    <source>
        <dbReference type="ARBA" id="ARBA00023136"/>
    </source>
</evidence>
<dbReference type="RefSeq" id="WP_230738320.1">
    <property type="nucleotide sequence ID" value="NZ_JAJNDB010000006.1"/>
</dbReference>
<evidence type="ECO:0000256" key="4">
    <source>
        <dbReference type="ARBA" id="ARBA00022692"/>
    </source>
</evidence>
<dbReference type="Pfam" id="PF08478">
    <property type="entry name" value="POTRA_1"/>
    <property type="match status" value="1"/>
</dbReference>
<feature type="domain" description="POTRA" evidence="8">
    <location>
        <begin position="24"/>
        <end position="92"/>
    </location>
</feature>
<dbReference type="PANTHER" id="PTHR37820">
    <property type="entry name" value="CELL DIVISION PROTEIN DIVIB"/>
    <property type="match status" value="1"/>
</dbReference>
<evidence type="ECO:0000256" key="7">
    <source>
        <dbReference type="ARBA" id="ARBA00023306"/>
    </source>
</evidence>
<evidence type="ECO:0000259" key="8">
    <source>
        <dbReference type="PROSITE" id="PS51779"/>
    </source>
</evidence>
<organism evidence="9 10">
    <name type="scientific">Actinomycetospora endophytica</name>
    <dbReference type="NCBI Taxonomy" id="2291215"/>
    <lineage>
        <taxon>Bacteria</taxon>
        <taxon>Bacillati</taxon>
        <taxon>Actinomycetota</taxon>
        <taxon>Actinomycetes</taxon>
        <taxon>Pseudonocardiales</taxon>
        <taxon>Pseudonocardiaceae</taxon>
        <taxon>Actinomycetospora</taxon>
    </lineage>
</organism>
<evidence type="ECO:0000256" key="2">
    <source>
        <dbReference type="ARBA" id="ARBA00022475"/>
    </source>
</evidence>
<comment type="subcellular location">
    <subcellularLocation>
        <location evidence="1">Membrane</location>
    </subcellularLocation>
</comment>
<comment type="caution">
    <text evidence="9">The sequence shown here is derived from an EMBL/GenBank/DDBJ whole genome shotgun (WGS) entry which is preliminary data.</text>
</comment>
<dbReference type="Pfam" id="PF03799">
    <property type="entry name" value="FtsQ_DivIB_C"/>
    <property type="match status" value="1"/>
</dbReference>
<keyword evidence="2" id="KW-1003">Cell membrane</keyword>
<evidence type="ECO:0000313" key="10">
    <source>
        <dbReference type="Proteomes" id="UP001199469"/>
    </source>
</evidence>
<protein>
    <submittedName>
        <fullName evidence="9">FtsQ-type POTRA domain-containing protein</fullName>
    </submittedName>
</protein>
<proteinExistence type="predicted"/>
<dbReference type="InterPro" id="IPR013685">
    <property type="entry name" value="POTRA_FtsQ_type"/>
</dbReference>
<dbReference type="Proteomes" id="UP001199469">
    <property type="component" value="Unassembled WGS sequence"/>
</dbReference>
<name>A0ABS8PDV3_9PSEU</name>
<dbReference type="EMBL" id="JAJNDB010000006">
    <property type="protein sequence ID" value="MCD2196457.1"/>
    <property type="molecule type" value="Genomic_DNA"/>
</dbReference>
<gene>
    <name evidence="9" type="ORF">LQ327_24080</name>
</gene>
<dbReference type="Gene3D" id="3.10.20.310">
    <property type="entry name" value="membrane protein fhac"/>
    <property type="match status" value="1"/>
</dbReference>